<dbReference type="Gene3D" id="3.20.20.370">
    <property type="entry name" value="Glycoside hydrolase/deacetylase"/>
    <property type="match status" value="1"/>
</dbReference>
<dbReference type="CDD" id="cd10973">
    <property type="entry name" value="CE4_DAC_u4_5s"/>
    <property type="match status" value="1"/>
</dbReference>
<dbReference type="SUPFAM" id="SSF88713">
    <property type="entry name" value="Glycoside hydrolase/deacetylase"/>
    <property type="match status" value="1"/>
</dbReference>
<dbReference type="PANTHER" id="PTHR34216">
    <property type="match status" value="1"/>
</dbReference>
<dbReference type="EMBL" id="CP032090">
    <property type="protein sequence ID" value="AXV66894.1"/>
    <property type="molecule type" value="Genomic_DNA"/>
</dbReference>
<dbReference type="InterPro" id="IPR051398">
    <property type="entry name" value="Polysacch_Deacetylase"/>
</dbReference>
<name>A0AAD0WDV8_9GAMM</name>
<dbReference type="KEGG" id="pdj:D0907_15490"/>
<organism evidence="4 5">
    <name type="scientific">Pseudoalteromonas lipolytica</name>
    <dbReference type="NCBI Taxonomy" id="570156"/>
    <lineage>
        <taxon>Bacteria</taxon>
        <taxon>Pseudomonadati</taxon>
        <taxon>Pseudomonadota</taxon>
        <taxon>Gammaproteobacteria</taxon>
        <taxon>Alteromonadales</taxon>
        <taxon>Pseudoalteromonadaceae</taxon>
        <taxon>Pseudoalteromonas</taxon>
    </lineage>
</organism>
<dbReference type="GO" id="GO:0016810">
    <property type="term" value="F:hydrolase activity, acting on carbon-nitrogen (but not peptide) bonds"/>
    <property type="evidence" value="ECO:0007669"/>
    <property type="project" value="InterPro"/>
</dbReference>
<proteinExistence type="predicted"/>
<comment type="subcellular location">
    <subcellularLocation>
        <location evidence="1">Secreted</location>
    </subcellularLocation>
</comment>
<dbReference type="Pfam" id="PF01522">
    <property type="entry name" value="Polysacc_deac_1"/>
    <property type="match status" value="1"/>
</dbReference>
<reference evidence="4 5" key="1">
    <citation type="submission" date="2018-08" db="EMBL/GenBank/DDBJ databases">
        <title>Draft genome sequence of Pseudoalteromonas donghaensis HJ51.</title>
        <authorList>
            <person name="Oh J."/>
            <person name="Roh D."/>
        </authorList>
    </citation>
    <scope>NUCLEOTIDE SEQUENCE [LARGE SCALE GENOMIC DNA]</scope>
    <source>
        <strain evidence="4 5">HJ51</strain>
    </source>
</reference>
<protein>
    <submittedName>
        <fullName evidence="4">Polysaccharide deacetylase</fullName>
    </submittedName>
</protein>
<dbReference type="InterPro" id="IPR011330">
    <property type="entry name" value="Glyco_hydro/deAcase_b/a-brl"/>
</dbReference>
<dbReference type="PROSITE" id="PS51677">
    <property type="entry name" value="NODB"/>
    <property type="match status" value="1"/>
</dbReference>
<accession>A0AAD0WDV8</accession>
<keyword evidence="2" id="KW-0732">Signal</keyword>
<evidence type="ECO:0000313" key="4">
    <source>
        <dbReference type="EMBL" id="AXV66894.1"/>
    </source>
</evidence>
<sequence>MFHVIFAVLLGLSMRAHGAVILQYHHVSETLPAVTSVSSETFIKHMQYLKDHHFTVVPLNELISSLQSGKELTDKTVAITFDDGYKNNYEQAAPILEKFGYPYTIFVNPKLIDEGKSYVMTWQQLKALSKKGALISNHTQAHNYMHLKQQGETDAQWQARTKNDILAAQKRIKEEIGHDYKYVAYPYGEFNNSLQALVKSIGFVGIGQHSGAVGIHSDFTRLPRFPASGFYSKLDTLSTKLASQAFTIKALNYSDSVTNENPPSLSIQFDMQDFHKSQFACYVSGIGQADLNWTSKDTVQIISPAKLKSGRSRFNCTAPSIEKKGSYYWFSQPWVITP</sequence>
<dbReference type="AlphaFoldDB" id="A0AAD0WDV8"/>
<dbReference type="InterPro" id="IPR002509">
    <property type="entry name" value="NODB_dom"/>
</dbReference>
<evidence type="ECO:0000259" key="3">
    <source>
        <dbReference type="PROSITE" id="PS51677"/>
    </source>
</evidence>
<gene>
    <name evidence="4" type="ORF">D0907_15490</name>
</gene>
<dbReference type="GO" id="GO:0005975">
    <property type="term" value="P:carbohydrate metabolic process"/>
    <property type="evidence" value="ECO:0007669"/>
    <property type="project" value="InterPro"/>
</dbReference>
<dbReference type="Proteomes" id="UP000264605">
    <property type="component" value="Chromosome"/>
</dbReference>
<dbReference type="GO" id="GO:0005576">
    <property type="term" value="C:extracellular region"/>
    <property type="evidence" value="ECO:0007669"/>
    <property type="project" value="UniProtKB-SubCell"/>
</dbReference>
<evidence type="ECO:0000256" key="1">
    <source>
        <dbReference type="ARBA" id="ARBA00004613"/>
    </source>
</evidence>
<dbReference type="PANTHER" id="PTHR34216:SF3">
    <property type="entry name" value="POLY-BETA-1,6-N-ACETYL-D-GLUCOSAMINE N-DEACETYLASE"/>
    <property type="match status" value="1"/>
</dbReference>
<evidence type="ECO:0000313" key="5">
    <source>
        <dbReference type="Proteomes" id="UP000264605"/>
    </source>
</evidence>
<evidence type="ECO:0000256" key="2">
    <source>
        <dbReference type="ARBA" id="ARBA00022729"/>
    </source>
</evidence>
<feature type="domain" description="NodB homology" evidence="3">
    <location>
        <begin position="75"/>
        <end position="338"/>
    </location>
</feature>